<evidence type="ECO:0000313" key="2">
    <source>
        <dbReference type="EMBL" id="THV25237.1"/>
    </source>
</evidence>
<dbReference type="Pfam" id="PF13468">
    <property type="entry name" value="Glyoxalase_3"/>
    <property type="match status" value="1"/>
</dbReference>
<gene>
    <name evidence="2" type="ORF">FAA97_03270</name>
</gene>
<name>A0A4S8P521_9HYPH</name>
<sequence length="297" mass="32027">MSYSVSAPRALDHLVLPVTDLATSRRRYEQLGFSVAAEARHPFGTANACIFFSDDTYLEPLAVASREDCLEATRAGNVFAARDQAFRFRHGEGLSALVVKSAEAAADNLRYIEEGLSAGPVLEFSREFHFPDGRAAEGRFRLAFAADLRSPDFFGFACERVNPIPQDRGALLVHANGATSLARTVLVEENPSDFQYFLEMVLGQREIAAHSFGLTIETANAAVDVLTPEGFVAHYGQSLPVSGRGLLGAAIVIAVADLGVTHRCLTANGVEHERMGARLVVAPDKGQGVAFAFEELK</sequence>
<dbReference type="EMBL" id="STGV01000001">
    <property type="protein sequence ID" value="THV25237.1"/>
    <property type="molecule type" value="Genomic_DNA"/>
</dbReference>
<dbReference type="AlphaFoldDB" id="A0A4S8P521"/>
<keyword evidence="3" id="KW-1185">Reference proteome</keyword>
<proteinExistence type="predicted"/>
<organism evidence="2 3">
    <name type="scientific">Peteryoungia ipomoeae</name>
    <dbReference type="NCBI Taxonomy" id="1210932"/>
    <lineage>
        <taxon>Bacteria</taxon>
        <taxon>Pseudomonadati</taxon>
        <taxon>Pseudomonadota</taxon>
        <taxon>Alphaproteobacteria</taxon>
        <taxon>Hyphomicrobiales</taxon>
        <taxon>Rhizobiaceae</taxon>
        <taxon>Peteryoungia</taxon>
    </lineage>
</organism>
<comment type="caution">
    <text evidence="2">The sequence shown here is derived from an EMBL/GenBank/DDBJ whole genome shotgun (WGS) entry which is preliminary data.</text>
</comment>
<accession>A0A4S8P521</accession>
<dbReference type="Gene3D" id="3.10.180.10">
    <property type="entry name" value="2,3-Dihydroxybiphenyl 1,2-Dioxygenase, domain 1"/>
    <property type="match status" value="1"/>
</dbReference>
<dbReference type="Proteomes" id="UP000308828">
    <property type="component" value="Unassembled WGS sequence"/>
</dbReference>
<evidence type="ECO:0000259" key="1">
    <source>
        <dbReference type="Pfam" id="PF13468"/>
    </source>
</evidence>
<dbReference type="InterPro" id="IPR025870">
    <property type="entry name" value="Glyoxalase-like_dom"/>
</dbReference>
<reference evidence="2 3" key="1">
    <citation type="submission" date="2019-04" db="EMBL/GenBank/DDBJ databases">
        <title>Genome sequence of strain shin9-1.</title>
        <authorList>
            <person name="Gao J."/>
            <person name="Sun J."/>
        </authorList>
    </citation>
    <scope>NUCLEOTIDE SEQUENCE [LARGE SCALE GENOMIC DNA]</scope>
    <source>
        <strain evidence="3">shin9-1</strain>
    </source>
</reference>
<protein>
    <submittedName>
        <fullName evidence="2">VOC family protein</fullName>
    </submittedName>
</protein>
<feature type="domain" description="Glyoxalase-like" evidence="1">
    <location>
        <begin position="11"/>
        <end position="198"/>
    </location>
</feature>
<dbReference type="OrthoDB" id="9812467at2"/>
<dbReference type="RefSeq" id="WP_136597084.1">
    <property type="nucleotide sequence ID" value="NZ_STGV01000001.1"/>
</dbReference>
<dbReference type="InterPro" id="IPR029068">
    <property type="entry name" value="Glyas_Bleomycin-R_OHBP_Dase"/>
</dbReference>
<dbReference type="SUPFAM" id="SSF54593">
    <property type="entry name" value="Glyoxalase/Bleomycin resistance protein/Dihydroxybiphenyl dioxygenase"/>
    <property type="match status" value="1"/>
</dbReference>
<evidence type="ECO:0000313" key="3">
    <source>
        <dbReference type="Proteomes" id="UP000308828"/>
    </source>
</evidence>